<sequence>MPRTWNNFTYEGQVLIDLSIIKNTNSITLNVDGLIIHKINTTLLNSQHNCLAILSQIFDEEKQFFIIRFTNDLGIGNYSLYLKFNGEIRDDVFGFYRSNYKDGDKIKWIAVTQFSPIFARRAFPCFDEPYLKATFKLGIGHYGNQTITSNTQREKIQLIRHEDDDWNGKNGKL</sequence>
<gene>
    <name evidence="2" type="ORF">PV327_001749</name>
</gene>
<dbReference type="PANTHER" id="PTHR11533">
    <property type="entry name" value="PROTEASE M1 ZINC METALLOPROTEASE"/>
    <property type="match status" value="1"/>
</dbReference>
<dbReference type="GO" id="GO:0005615">
    <property type="term" value="C:extracellular space"/>
    <property type="evidence" value="ECO:0007669"/>
    <property type="project" value="TreeGrafter"/>
</dbReference>
<organism evidence="2 3">
    <name type="scientific">Microctonus hyperodae</name>
    <name type="common">Parasitoid wasp</name>
    <dbReference type="NCBI Taxonomy" id="165561"/>
    <lineage>
        <taxon>Eukaryota</taxon>
        <taxon>Metazoa</taxon>
        <taxon>Ecdysozoa</taxon>
        <taxon>Arthropoda</taxon>
        <taxon>Hexapoda</taxon>
        <taxon>Insecta</taxon>
        <taxon>Pterygota</taxon>
        <taxon>Neoptera</taxon>
        <taxon>Endopterygota</taxon>
        <taxon>Hymenoptera</taxon>
        <taxon>Apocrita</taxon>
        <taxon>Ichneumonoidea</taxon>
        <taxon>Braconidae</taxon>
        <taxon>Euphorinae</taxon>
        <taxon>Microctonus</taxon>
    </lineage>
</organism>
<keyword evidence="3" id="KW-1185">Reference proteome</keyword>
<proteinExistence type="predicted"/>
<dbReference type="InterPro" id="IPR042097">
    <property type="entry name" value="Aminopeptidase_N-like_N_sf"/>
</dbReference>
<comment type="caution">
    <text evidence="2">The sequence shown here is derived from an EMBL/GenBank/DDBJ whole genome shotgun (WGS) entry which is preliminary data.</text>
</comment>
<name>A0AA39FE47_MICHY</name>
<dbReference type="PANTHER" id="PTHR11533:SF299">
    <property type="entry name" value="AMINOPEPTIDASE"/>
    <property type="match status" value="1"/>
</dbReference>
<dbReference type="GO" id="GO:0070006">
    <property type="term" value="F:metalloaminopeptidase activity"/>
    <property type="evidence" value="ECO:0007669"/>
    <property type="project" value="TreeGrafter"/>
</dbReference>
<dbReference type="InterPro" id="IPR050344">
    <property type="entry name" value="Peptidase_M1_aminopeptidases"/>
</dbReference>
<dbReference type="EMBL" id="JAQQBR010001831">
    <property type="protein sequence ID" value="KAK0167894.1"/>
    <property type="molecule type" value="Genomic_DNA"/>
</dbReference>
<dbReference type="GO" id="GO:0043171">
    <property type="term" value="P:peptide catabolic process"/>
    <property type="evidence" value="ECO:0007669"/>
    <property type="project" value="TreeGrafter"/>
</dbReference>
<dbReference type="AlphaFoldDB" id="A0AA39FE47"/>
<evidence type="ECO:0000259" key="1">
    <source>
        <dbReference type="Pfam" id="PF17900"/>
    </source>
</evidence>
<dbReference type="GO" id="GO:0042277">
    <property type="term" value="F:peptide binding"/>
    <property type="evidence" value="ECO:0007669"/>
    <property type="project" value="TreeGrafter"/>
</dbReference>
<dbReference type="GO" id="GO:0008270">
    <property type="term" value="F:zinc ion binding"/>
    <property type="evidence" value="ECO:0007669"/>
    <property type="project" value="TreeGrafter"/>
</dbReference>
<evidence type="ECO:0000313" key="2">
    <source>
        <dbReference type="EMBL" id="KAK0167894.1"/>
    </source>
</evidence>
<protein>
    <recommendedName>
        <fullName evidence="1">Aminopeptidase N-like N-terminal domain-containing protein</fullName>
    </recommendedName>
</protein>
<reference evidence="2" key="2">
    <citation type="submission" date="2023-03" db="EMBL/GenBank/DDBJ databases">
        <authorList>
            <person name="Inwood S.N."/>
            <person name="Skelly J.G."/>
            <person name="Guhlin J."/>
            <person name="Harrop T.W.R."/>
            <person name="Goldson S.G."/>
            <person name="Dearden P.K."/>
        </authorList>
    </citation>
    <scope>NUCLEOTIDE SEQUENCE</scope>
    <source>
        <strain evidence="2">Lincoln</strain>
        <tissue evidence="2">Whole body</tissue>
    </source>
</reference>
<dbReference type="SUPFAM" id="SSF63737">
    <property type="entry name" value="Leukotriene A4 hydrolase N-terminal domain"/>
    <property type="match status" value="1"/>
</dbReference>
<dbReference type="GO" id="GO:0006508">
    <property type="term" value="P:proteolysis"/>
    <property type="evidence" value="ECO:0007669"/>
    <property type="project" value="TreeGrafter"/>
</dbReference>
<dbReference type="Pfam" id="PF17900">
    <property type="entry name" value="Peptidase_M1_N"/>
    <property type="match status" value="1"/>
</dbReference>
<dbReference type="Gene3D" id="2.60.40.1730">
    <property type="entry name" value="tricorn interacting facor f3 domain"/>
    <property type="match status" value="1"/>
</dbReference>
<reference evidence="2" key="1">
    <citation type="journal article" date="2023" name="bioRxiv">
        <title>Scaffold-level genome assemblies of two parasitoid biocontrol wasps reveal the parthenogenesis mechanism and an associated novel virus.</title>
        <authorList>
            <person name="Inwood S."/>
            <person name="Skelly J."/>
            <person name="Guhlin J."/>
            <person name="Harrop T."/>
            <person name="Goldson S."/>
            <person name="Dearden P."/>
        </authorList>
    </citation>
    <scope>NUCLEOTIDE SEQUENCE</scope>
    <source>
        <strain evidence="2">Lincoln</strain>
        <tissue evidence="2">Whole body</tissue>
    </source>
</reference>
<dbReference type="InterPro" id="IPR045357">
    <property type="entry name" value="Aminopeptidase_N-like_N"/>
</dbReference>
<evidence type="ECO:0000313" key="3">
    <source>
        <dbReference type="Proteomes" id="UP001168972"/>
    </source>
</evidence>
<dbReference type="GO" id="GO:0005737">
    <property type="term" value="C:cytoplasm"/>
    <property type="evidence" value="ECO:0007669"/>
    <property type="project" value="TreeGrafter"/>
</dbReference>
<dbReference type="Proteomes" id="UP001168972">
    <property type="component" value="Unassembled WGS sequence"/>
</dbReference>
<feature type="domain" description="Aminopeptidase N-like N-terminal" evidence="1">
    <location>
        <begin position="6"/>
        <end position="156"/>
    </location>
</feature>
<accession>A0AA39FE47</accession>
<dbReference type="GO" id="GO:0016020">
    <property type="term" value="C:membrane"/>
    <property type="evidence" value="ECO:0007669"/>
    <property type="project" value="TreeGrafter"/>
</dbReference>